<evidence type="ECO:0000256" key="4">
    <source>
        <dbReference type="ARBA" id="ARBA00022443"/>
    </source>
</evidence>
<keyword evidence="4 10" id="KW-0728">SH3 domain</keyword>
<evidence type="ECO:0000313" key="13">
    <source>
        <dbReference type="EMBL" id="MDE48167.1"/>
    </source>
</evidence>
<evidence type="ECO:0000256" key="2">
    <source>
        <dbReference type="ARBA" id="ARBA00004510"/>
    </source>
</evidence>
<dbReference type="InterPro" id="IPR028457">
    <property type="entry name" value="ABI"/>
</dbReference>
<dbReference type="Gene3D" id="6.10.140.1620">
    <property type="match status" value="1"/>
</dbReference>
<dbReference type="EMBL" id="GGYP01003396">
    <property type="protein sequence ID" value="MDE48167.1"/>
    <property type="molecule type" value="Transcribed_RNA"/>
</dbReference>
<organism evidence="13">
    <name type="scientific">Aceria tosichella</name>
    <name type="common">wheat curl mite</name>
    <dbReference type="NCBI Taxonomy" id="561515"/>
    <lineage>
        <taxon>Eukaryota</taxon>
        <taxon>Metazoa</taxon>
        <taxon>Ecdysozoa</taxon>
        <taxon>Arthropoda</taxon>
        <taxon>Chelicerata</taxon>
        <taxon>Arachnida</taxon>
        <taxon>Acari</taxon>
        <taxon>Acariformes</taxon>
        <taxon>Trombidiformes</taxon>
        <taxon>Prostigmata</taxon>
        <taxon>Eupodina</taxon>
        <taxon>Eriophyoidea</taxon>
        <taxon>Eriophyidae</taxon>
        <taxon>Eriophyinae</taxon>
        <taxon>Aceriini</taxon>
        <taxon>Aceria</taxon>
    </lineage>
</organism>
<dbReference type="GO" id="GO:0035591">
    <property type="term" value="F:signaling adaptor activity"/>
    <property type="evidence" value="ECO:0007669"/>
    <property type="project" value="TreeGrafter"/>
</dbReference>
<dbReference type="GO" id="GO:0098858">
    <property type="term" value="C:actin-based cell projection"/>
    <property type="evidence" value="ECO:0007669"/>
    <property type="project" value="TreeGrafter"/>
</dbReference>
<evidence type="ECO:0000256" key="11">
    <source>
        <dbReference type="SAM" id="MobiDB-lite"/>
    </source>
</evidence>
<dbReference type="InterPro" id="IPR012849">
    <property type="entry name" value="Abl-interactor_HHR_dom"/>
</dbReference>
<dbReference type="PRINTS" id="PR00452">
    <property type="entry name" value="SH3DOMAIN"/>
</dbReference>
<keyword evidence="7" id="KW-0175">Coiled coil</keyword>
<proteinExistence type="inferred from homology"/>
<dbReference type="InterPro" id="IPR036028">
    <property type="entry name" value="SH3-like_dom_sf"/>
</dbReference>
<evidence type="ECO:0000256" key="8">
    <source>
        <dbReference type="ARBA" id="ARBA00023212"/>
    </source>
</evidence>
<reference evidence="13" key="1">
    <citation type="submission" date="2018-10" db="EMBL/GenBank/DDBJ databases">
        <title>Transcriptome assembly of Aceria tosichella (Wheat curl mite) Type 2.</title>
        <authorList>
            <person name="Scully E.D."/>
            <person name="Geib S.M."/>
            <person name="Palmer N.A."/>
            <person name="Gupta A.K."/>
            <person name="Sarath G."/>
            <person name="Tatineni S."/>
        </authorList>
    </citation>
    <scope>NUCLEOTIDE SEQUENCE</scope>
    <source>
        <strain evidence="13">LincolnNE</strain>
    </source>
</reference>
<keyword evidence="6" id="KW-0597">Phosphoprotein</keyword>
<dbReference type="GO" id="GO:0031209">
    <property type="term" value="C:SCAR complex"/>
    <property type="evidence" value="ECO:0007669"/>
    <property type="project" value="TreeGrafter"/>
</dbReference>
<feature type="compositionally biased region" description="Pro residues" evidence="11">
    <location>
        <begin position="235"/>
        <end position="244"/>
    </location>
</feature>
<feature type="compositionally biased region" description="Low complexity" evidence="11">
    <location>
        <begin position="218"/>
        <end position="234"/>
    </location>
</feature>
<name>A0A6G1SDC7_9ACAR</name>
<dbReference type="GO" id="GO:0005856">
    <property type="term" value="C:cytoskeleton"/>
    <property type="evidence" value="ECO:0007669"/>
    <property type="project" value="UniProtKB-SubCell"/>
</dbReference>
<dbReference type="SUPFAM" id="SSF50044">
    <property type="entry name" value="SH3-domain"/>
    <property type="match status" value="1"/>
</dbReference>
<feature type="compositionally biased region" description="Low complexity" evidence="11">
    <location>
        <begin position="306"/>
        <end position="341"/>
    </location>
</feature>
<gene>
    <name evidence="13" type="primary">Abi2</name>
    <name evidence="13" type="ORF">g.17391</name>
</gene>
<comment type="similarity">
    <text evidence="3">Belongs to the ABI family.</text>
</comment>
<evidence type="ECO:0000259" key="12">
    <source>
        <dbReference type="PROSITE" id="PS50002"/>
    </source>
</evidence>
<dbReference type="Pfam" id="PF00018">
    <property type="entry name" value="SH3_1"/>
    <property type="match status" value="1"/>
</dbReference>
<dbReference type="InterPro" id="IPR028455">
    <property type="entry name" value="ABI3_SH3"/>
</dbReference>
<evidence type="ECO:0000256" key="6">
    <source>
        <dbReference type="ARBA" id="ARBA00022553"/>
    </source>
</evidence>
<feature type="compositionally biased region" description="Polar residues" evidence="11">
    <location>
        <begin position="271"/>
        <end position="305"/>
    </location>
</feature>
<dbReference type="SMART" id="SM00326">
    <property type="entry name" value="SH3"/>
    <property type="match status" value="1"/>
</dbReference>
<feature type="compositionally biased region" description="Low complexity" evidence="11">
    <location>
        <begin position="186"/>
        <end position="195"/>
    </location>
</feature>
<evidence type="ECO:0000256" key="9">
    <source>
        <dbReference type="ARBA" id="ARBA00023273"/>
    </source>
</evidence>
<evidence type="ECO:0000256" key="5">
    <source>
        <dbReference type="ARBA" id="ARBA00022490"/>
    </source>
</evidence>
<dbReference type="InterPro" id="IPR001452">
    <property type="entry name" value="SH3_domain"/>
</dbReference>
<accession>A0A6G1SDC7</accession>
<dbReference type="PROSITE" id="PS50002">
    <property type="entry name" value="SH3"/>
    <property type="match status" value="1"/>
</dbReference>
<keyword evidence="5" id="KW-0963">Cytoplasm</keyword>
<dbReference type="GO" id="GO:0017124">
    <property type="term" value="F:SH3 domain binding"/>
    <property type="evidence" value="ECO:0007669"/>
    <property type="project" value="TreeGrafter"/>
</dbReference>
<feature type="domain" description="SH3" evidence="12">
    <location>
        <begin position="377"/>
        <end position="436"/>
    </location>
</feature>
<protein>
    <submittedName>
        <fullName evidence="13">Abl interactor 2</fullName>
    </submittedName>
</protein>
<dbReference type="Gene3D" id="2.30.30.40">
    <property type="entry name" value="SH3 Domains"/>
    <property type="match status" value="1"/>
</dbReference>
<keyword evidence="8" id="KW-0206">Cytoskeleton</keyword>
<feature type="region of interest" description="Disordered" evidence="11">
    <location>
        <begin position="186"/>
        <end position="344"/>
    </location>
</feature>
<dbReference type="GO" id="GO:0030027">
    <property type="term" value="C:lamellipodium"/>
    <property type="evidence" value="ECO:0007669"/>
    <property type="project" value="UniProtKB-SubCell"/>
</dbReference>
<keyword evidence="9" id="KW-0966">Cell projection</keyword>
<evidence type="ECO:0000256" key="3">
    <source>
        <dbReference type="ARBA" id="ARBA00010020"/>
    </source>
</evidence>
<dbReference type="GO" id="GO:0001764">
    <property type="term" value="P:neuron migration"/>
    <property type="evidence" value="ECO:0007669"/>
    <property type="project" value="TreeGrafter"/>
</dbReference>
<dbReference type="Pfam" id="PF07815">
    <property type="entry name" value="Abi_HHR"/>
    <property type="match status" value="1"/>
</dbReference>
<comment type="subcellular location">
    <subcellularLocation>
        <location evidence="2">Cell projection</location>
        <location evidence="2">Lamellipodium</location>
    </subcellularLocation>
    <subcellularLocation>
        <location evidence="1">Cytoplasm</location>
        <location evidence="1">Cytoskeleton</location>
    </subcellularLocation>
</comment>
<dbReference type="PANTHER" id="PTHR10460">
    <property type="entry name" value="ABL INTERACTOR FAMILY MEMBER"/>
    <property type="match status" value="1"/>
</dbReference>
<feature type="compositionally biased region" description="Polar residues" evidence="11">
    <location>
        <begin position="196"/>
        <end position="210"/>
    </location>
</feature>
<dbReference type="FunFam" id="2.30.30.40:FF:000002">
    <property type="entry name" value="abl interactor 1 isoform X1"/>
    <property type="match status" value="1"/>
</dbReference>
<evidence type="ECO:0000256" key="1">
    <source>
        <dbReference type="ARBA" id="ARBA00004245"/>
    </source>
</evidence>
<evidence type="ECO:0000256" key="7">
    <source>
        <dbReference type="ARBA" id="ARBA00023054"/>
    </source>
</evidence>
<dbReference type="CDD" id="cd11826">
    <property type="entry name" value="SH3_Abi"/>
    <property type="match status" value="1"/>
</dbReference>
<evidence type="ECO:0000256" key="10">
    <source>
        <dbReference type="PROSITE-ProRule" id="PRU00192"/>
    </source>
</evidence>
<sequence>MDVDASLKIANGMMVKNNNNTIEPDPQATMNDILALIESEIPECQQNLRDNHRNLERVAEYCDTNYFRSHNKQAALEETKSYATQSLASVAYQITSLAFNILHLLDLQATQVTGLETQTNHLAQAEQIHREKVARREIGLFTANKRPNRIPKIIYPVNPERPTKYIRKPIDYSLLDDVGHGVKLAPSQQPQQQAQLHTSRTRSISSAQSINGGGSLYGPGMSVSGMSGSSIQPPNTKPPTPPQPVKSVGSLSRSSKEYRNPALSIAPPQVPSNYAPNYPINQATQPSQQQPIYGQNAQSQQMNYSQHQGQPQVQSQPQLQQQYKTGMMQQQQQQQPTSQQTIGPAFNVYSTGTIRYGQSTLPAFERAPAEPDWVPKNYIEKVIALYDYTKEKPDELNLCENAIIYVTKKNEDGWYEGVLDGEEGLFPCNYVEPLRDY</sequence>
<dbReference type="PANTHER" id="PTHR10460:SF0">
    <property type="entry name" value="ABELSON INTERACTING PROTEIN, ISOFORM D"/>
    <property type="match status" value="1"/>
</dbReference>
<dbReference type="AlphaFoldDB" id="A0A6G1SDC7"/>